<gene>
    <name evidence="1" type="ORF">CAXC1_90008</name>
</gene>
<reference evidence="1 2" key="1">
    <citation type="submission" date="2024-01" db="EMBL/GenBank/DDBJ databases">
        <authorList>
            <person name="Kunselman E."/>
        </authorList>
    </citation>
    <scope>NUCLEOTIDE SEQUENCE [LARGE SCALE GENOMIC DNA]</scope>
    <source>
        <strain evidence="1">2 abalone samples</strain>
    </source>
</reference>
<accession>A0ABP0EXQ6</accession>
<organism evidence="1 2">
    <name type="scientific">Candidatus Xenohaliotis californiensis</name>
    <dbReference type="NCBI Taxonomy" id="84677"/>
    <lineage>
        <taxon>Bacteria</taxon>
        <taxon>Pseudomonadati</taxon>
        <taxon>Pseudomonadota</taxon>
        <taxon>Alphaproteobacteria</taxon>
        <taxon>Rickettsiales</taxon>
        <taxon>Anaplasmataceae</taxon>
        <taxon>Candidatus Xenohaliotis</taxon>
    </lineage>
</organism>
<dbReference type="Proteomes" id="UP001314181">
    <property type="component" value="Unassembled WGS sequence"/>
</dbReference>
<keyword evidence="2" id="KW-1185">Reference proteome</keyword>
<protein>
    <submittedName>
        <fullName evidence="1">Uncharacterized protein</fullName>
    </submittedName>
</protein>
<sequence length="208" mass="22486">MNIAIIIFGPKIITDRETHKPNIPTIMPIIIISPSRFNTPKHIRTMPIAGIKLVSGTGNDIDNEHISESIANILLPNNDIIISSRAEVIFSTFLKGTEVFSAISARVVLLIDLFSTHLGSHGVDMPIDICNENSSNGIAAIVVEPGGTGNGIVRGREKTNNSIAKPRSLIAFFISLIDILSSANEAATSSNTSETILLFFCIIRICFF</sequence>
<name>A0ABP0EXQ6_9RICK</name>
<evidence type="ECO:0000313" key="1">
    <source>
        <dbReference type="EMBL" id="CAK8163613.1"/>
    </source>
</evidence>
<comment type="caution">
    <text evidence="1">The sequence shown here is derived from an EMBL/GenBank/DDBJ whole genome shotgun (WGS) entry which is preliminary data.</text>
</comment>
<proteinExistence type="predicted"/>
<dbReference type="EMBL" id="CAWVOK010000035">
    <property type="protein sequence ID" value="CAK8163613.1"/>
    <property type="molecule type" value="Genomic_DNA"/>
</dbReference>
<evidence type="ECO:0000313" key="2">
    <source>
        <dbReference type="Proteomes" id="UP001314181"/>
    </source>
</evidence>